<dbReference type="InterPro" id="IPR008808">
    <property type="entry name" value="Powdery_mildew-R_dom"/>
</dbReference>
<name>A0A218W0P7_PUNGR</name>
<dbReference type="Proteomes" id="UP000197138">
    <property type="component" value="Unassembled WGS sequence"/>
</dbReference>
<dbReference type="Gene3D" id="1.20.930.20">
    <property type="entry name" value="Adaptor protein Cbl, N-terminal domain"/>
    <property type="match status" value="1"/>
</dbReference>
<feature type="coiled-coil region" evidence="4">
    <location>
        <begin position="106"/>
        <end position="133"/>
    </location>
</feature>
<dbReference type="SUPFAM" id="SSF52058">
    <property type="entry name" value="L domain-like"/>
    <property type="match status" value="1"/>
</dbReference>
<dbReference type="GO" id="GO:0007166">
    <property type="term" value="P:cell surface receptor signaling pathway"/>
    <property type="evidence" value="ECO:0007669"/>
    <property type="project" value="InterPro"/>
</dbReference>
<dbReference type="PANTHER" id="PTHR36766">
    <property type="entry name" value="PLANT BROAD-SPECTRUM MILDEW RESISTANCE PROTEIN RPW8"/>
    <property type="match status" value="1"/>
</dbReference>
<keyword evidence="3" id="KW-0611">Plant defense</keyword>
<dbReference type="Gene3D" id="3.40.50.300">
    <property type="entry name" value="P-loop containing nucleotide triphosphate hydrolases"/>
    <property type="match status" value="1"/>
</dbReference>
<feature type="domain" description="RPW8" evidence="5">
    <location>
        <begin position="244"/>
        <end position="398"/>
    </location>
</feature>
<evidence type="ECO:0000256" key="4">
    <source>
        <dbReference type="SAM" id="Coils"/>
    </source>
</evidence>
<dbReference type="InterPro" id="IPR042197">
    <property type="entry name" value="Apaf_helical"/>
</dbReference>
<sequence>METVLTTVGTKVLENLVDQLLQVIVDAKNKAVPYTDILDRMQKRVIAIAPLFKQIEELNTTLNRSNDEVQKLVDLLQNGQFLVKKCTEKVRWWNCGFKRPSYAGELLKLEEELNRYFQEIVQLQQRRDQMEMLVKINQIHATFPETGGYGKYNEGQQCEEMQRRSEMEMPRKKNQINSTVQTMRDNANQAGLEAEPSLIWYSSRETESNHVELKAVEDSFNPRSGLEKILYLIKLSNLRRVESMDLVLTTVGTKVLETLVDQFLQVIVDAKNKAVQYTDILNQMQKRVNSIAPLVKQIEELNTTLNRRNDEVEKLVDLLQSGQSLVKKCTEKVRWWNCCFKRPSYAGELLKLEEELNRYFQEIVQLQQRRDQMEMLVKINQIHAAFPGTGGYGGCAVPEAPKFVVGLEVHLMELKTRLLTSNGTRMIIVSASGGCGKTTLITKLCHDEEIKGHFGDRIYFVTLSRTLQVKRIVQRILQQTEQPVSEFQSDEDAVNQLGHRLRKVATKVNLKQQISPILLVLDDVWSGAEAFLENVQFEIEGYKILVASRSVFPRFGCTYPLTGLNHEDAMRLFHLAAGLRDAETNIPNEIVEKIVKGCKGLPLALMVVGRSLCSQPLAVWKKKEQEWSSGSSKLGTEEDIFNCLRMSLDVLKDKDPIKQCFLDLGCFPEDQRIPVTGLIDMWEELHGFDGDGVSAMDTIYKLCHRNLTSLTLVRGNANEVDNWHGGQFVTVHDLLRELAINLGSQKEDGLTERLIISIANGNFPNWWKDQKLHPTRARLLSITTDETFSSEWLNLEAPAAEVLILNFQSKNYTLPGFIEKLEKLKVLVATNYGYSPTELSNFHLIGSLSALRKIRLEHVSIPCLGKFPTQLNNLQRVSVVMCKIDAAFKNTNLCYVLPNLVEINIDYCDDLVELPEDICELSLLRRLSITGCHNLSSLPEAIGELANLEVLRLTSCTGLEMLPESIGSLRKLTVLDISDCLHMDKLPHQIGNLHSLQKLYMRKCLSLQGLPESMANLQQLKEVICDEERANLWRTFERTPKIKITKEDINLNWL</sequence>
<evidence type="ECO:0000256" key="3">
    <source>
        <dbReference type="ARBA" id="ARBA00022821"/>
    </source>
</evidence>
<dbReference type="InterPro" id="IPR027417">
    <property type="entry name" value="P-loop_NTPase"/>
</dbReference>
<keyword evidence="2" id="KW-0677">Repeat</keyword>
<dbReference type="SUPFAM" id="SSF52540">
    <property type="entry name" value="P-loop containing nucleoside triphosphate hydrolases"/>
    <property type="match status" value="1"/>
</dbReference>
<dbReference type="PROSITE" id="PS51153">
    <property type="entry name" value="RPW8"/>
    <property type="match status" value="2"/>
</dbReference>
<feature type="coiled-coil region" evidence="4">
    <location>
        <begin position="267"/>
        <end position="318"/>
    </location>
</feature>
<evidence type="ECO:0000313" key="6">
    <source>
        <dbReference type="EMBL" id="OWM66226.1"/>
    </source>
</evidence>
<keyword evidence="4" id="KW-0175">Coiled coil</keyword>
<comment type="caution">
    <text evidence="6">The sequence shown here is derived from an EMBL/GenBank/DDBJ whole genome shotgun (WGS) entry which is preliminary data.</text>
</comment>
<dbReference type="EMBL" id="MTKT01005554">
    <property type="protein sequence ID" value="OWM66226.1"/>
    <property type="molecule type" value="Genomic_DNA"/>
</dbReference>
<dbReference type="InterPro" id="IPR032675">
    <property type="entry name" value="LRR_dom_sf"/>
</dbReference>
<dbReference type="PANTHER" id="PTHR36766:SF3">
    <property type="entry name" value="RPW8 DOMAIN-CONTAINING PROTEIN"/>
    <property type="match status" value="1"/>
</dbReference>
<dbReference type="InterPro" id="IPR002182">
    <property type="entry name" value="NB-ARC"/>
</dbReference>
<dbReference type="Gene3D" id="1.10.8.430">
    <property type="entry name" value="Helical domain of apoptotic protease-activating factors"/>
    <property type="match status" value="1"/>
</dbReference>
<dbReference type="GO" id="GO:0006952">
    <property type="term" value="P:defense response"/>
    <property type="evidence" value="ECO:0007669"/>
    <property type="project" value="UniProtKB-KW"/>
</dbReference>
<organism evidence="6 7">
    <name type="scientific">Punica granatum</name>
    <name type="common">Pomegranate</name>
    <dbReference type="NCBI Taxonomy" id="22663"/>
    <lineage>
        <taxon>Eukaryota</taxon>
        <taxon>Viridiplantae</taxon>
        <taxon>Streptophyta</taxon>
        <taxon>Embryophyta</taxon>
        <taxon>Tracheophyta</taxon>
        <taxon>Spermatophyta</taxon>
        <taxon>Magnoliopsida</taxon>
        <taxon>eudicotyledons</taxon>
        <taxon>Gunneridae</taxon>
        <taxon>Pentapetalae</taxon>
        <taxon>rosids</taxon>
        <taxon>malvids</taxon>
        <taxon>Myrtales</taxon>
        <taxon>Lythraceae</taxon>
        <taxon>Punica</taxon>
    </lineage>
</organism>
<proteinExistence type="inferred from homology"/>
<dbReference type="Pfam" id="PF23598">
    <property type="entry name" value="LRR_14"/>
    <property type="match status" value="1"/>
</dbReference>
<dbReference type="AlphaFoldDB" id="A0A218W0P7"/>
<feature type="coiled-coil region" evidence="4">
    <location>
        <begin position="349"/>
        <end position="376"/>
    </location>
</feature>
<feature type="domain" description="RPW8" evidence="5">
    <location>
        <begin position="1"/>
        <end position="155"/>
    </location>
</feature>
<dbReference type="InterPro" id="IPR036537">
    <property type="entry name" value="Adaptor_Cbl_N_dom_sf"/>
</dbReference>
<gene>
    <name evidence="6" type="ORF">CDL15_Pgr013443</name>
</gene>
<evidence type="ECO:0000313" key="7">
    <source>
        <dbReference type="Proteomes" id="UP000197138"/>
    </source>
</evidence>
<dbReference type="InterPro" id="IPR055414">
    <property type="entry name" value="LRR_R13L4/SHOC2-like"/>
</dbReference>
<dbReference type="PRINTS" id="PR00364">
    <property type="entry name" value="DISEASERSIST"/>
</dbReference>
<evidence type="ECO:0000256" key="1">
    <source>
        <dbReference type="ARBA" id="ARBA00008894"/>
    </source>
</evidence>
<accession>A0A218W0P7</accession>
<evidence type="ECO:0000256" key="2">
    <source>
        <dbReference type="ARBA" id="ARBA00022737"/>
    </source>
</evidence>
<protein>
    <recommendedName>
        <fullName evidence="5">RPW8 domain-containing protein</fullName>
    </recommendedName>
</protein>
<dbReference type="Pfam" id="PF05659">
    <property type="entry name" value="RPW8"/>
    <property type="match status" value="2"/>
</dbReference>
<comment type="similarity">
    <text evidence="1">Belongs to the disease resistance NB-LRR family.</text>
</comment>
<dbReference type="GO" id="GO:0043531">
    <property type="term" value="F:ADP binding"/>
    <property type="evidence" value="ECO:0007669"/>
    <property type="project" value="InterPro"/>
</dbReference>
<dbReference type="Pfam" id="PF00931">
    <property type="entry name" value="NB-ARC"/>
    <property type="match status" value="1"/>
</dbReference>
<dbReference type="Gene3D" id="3.80.10.10">
    <property type="entry name" value="Ribonuclease Inhibitor"/>
    <property type="match status" value="1"/>
</dbReference>
<evidence type="ECO:0000259" key="5">
    <source>
        <dbReference type="PROSITE" id="PS51153"/>
    </source>
</evidence>
<reference evidence="7" key="1">
    <citation type="journal article" date="2017" name="Plant J.">
        <title>The pomegranate (Punica granatum L.) genome and the genomics of punicalagin biosynthesis.</title>
        <authorList>
            <person name="Qin G."/>
            <person name="Xu C."/>
            <person name="Ming R."/>
            <person name="Tang H."/>
            <person name="Guyot R."/>
            <person name="Kramer E.M."/>
            <person name="Hu Y."/>
            <person name="Yi X."/>
            <person name="Qi Y."/>
            <person name="Xu X."/>
            <person name="Gao Z."/>
            <person name="Pan H."/>
            <person name="Jian J."/>
            <person name="Tian Y."/>
            <person name="Yue Z."/>
            <person name="Xu Y."/>
        </authorList>
    </citation>
    <scope>NUCLEOTIDE SEQUENCE [LARGE SCALE GENOMIC DNA]</scope>
    <source>
        <strain evidence="7">cv. Dabenzi</strain>
    </source>
</reference>